<comment type="caution">
    <text evidence="1">The sequence shown here is derived from an EMBL/GenBank/DDBJ whole genome shotgun (WGS) entry which is preliminary data.</text>
</comment>
<dbReference type="Proteomes" id="UP001162483">
    <property type="component" value="Unassembled WGS sequence"/>
</dbReference>
<reference evidence="1" key="1">
    <citation type="submission" date="2023-05" db="EMBL/GenBank/DDBJ databases">
        <authorList>
            <person name="Stuckert A."/>
        </authorList>
    </citation>
    <scope>NUCLEOTIDE SEQUENCE</scope>
</reference>
<keyword evidence="2" id="KW-1185">Reference proteome</keyword>
<accession>A0ABN9EIZ8</accession>
<gene>
    <name evidence="1" type="ORF">SPARVUS_LOCUS10069675</name>
</gene>
<feature type="non-terminal residue" evidence="1">
    <location>
        <position position="55"/>
    </location>
</feature>
<name>A0ABN9EIZ8_9NEOB</name>
<dbReference type="EMBL" id="CATNWA010015570">
    <property type="protein sequence ID" value="CAI9584682.1"/>
    <property type="molecule type" value="Genomic_DNA"/>
</dbReference>
<evidence type="ECO:0000313" key="1">
    <source>
        <dbReference type="EMBL" id="CAI9584682.1"/>
    </source>
</evidence>
<protein>
    <submittedName>
        <fullName evidence="1">Uncharacterized protein</fullName>
    </submittedName>
</protein>
<organism evidence="1 2">
    <name type="scientific">Staurois parvus</name>
    <dbReference type="NCBI Taxonomy" id="386267"/>
    <lineage>
        <taxon>Eukaryota</taxon>
        <taxon>Metazoa</taxon>
        <taxon>Chordata</taxon>
        <taxon>Craniata</taxon>
        <taxon>Vertebrata</taxon>
        <taxon>Euteleostomi</taxon>
        <taxon>Amphibia</taxon>
        <taxon>Batrachia</taxon>
        <taxon>Anura</taxon>
        <taxon>Neobatrachia</taxon>
        <taxon>Ranoidea</taxon>
        <taxon>Ranidae</taxon>
        <taxon>Staurois</taxon>
    </lineage>
</organism>
<evidence type="ECO:0000313" key="2">
    <source>
        <dbReference type="Proteomes" id="UP001162483"/>
    </source>
</evidence>
<sequence length="55" mass="5769">MISVQQCNPPVLSSAPTCAQQCLAPTHLCPAMRSISTAYQCPSLFHISAASVPPI</sequence>
<proteinExistence type="predicted"/>